<proteinExistence type="predicted"/>
<gene>
    <name evidence="2" type="ORF">Lysil_1807</name>
</gene>
<protein>
    <submittedName>
        <fullName evidence="2">Uncharacterized protein</fullName>
    </submittedName>
</protein>
<keyword evidence="1" id="KW-0472">Membrane</keyword>
<feature type="transmembrane region" description="Helical" evidence="1">
    <location>
        <begin position="9"/>
        <end position="30"/>
    </location>
</feature>
<evidence type="ECO:0000313" key="3">
    <source>
        <dbReference type="Proteomes" id="UP000236220"/>
    </source>
</evidence>
<sequence>MLSLPATRFAYAVVTLAGLVGVPWLAVITLKQVVSIGTAEAWMLVGVLAIVAGLPLLLLALTAVDWLQRRLHRYVTIPHTGGNVP</sequence>
<feature type="transmembrane region" description="Helical" evidence="1">
    <location>
        <begin position="42"/>
        <end position="64"/>
    </location>
</feature>
<comment type="caution">
    <text evidence="2">The sequence shown here is derived from an EMBL/GenBank/DDBJ whole genome shotgun (WGS) entry which is preliminary data.</text>
</comment>
<evidence type="ECO:0000256" key="1">
    <source>
        <dbReference type="SAM" id="Phobius"/>
    </source>
</evidence>
<dbReference type="AlphaFoldDB" id="A0A2K1PXX4"/>
<accession>A0A2K1PXX4</accession>
<keyword evidence="1" id="KW-1133">Transmembrane helix</keyword>
<evidence type="ECO:0000313" key="2">
    <source>
        <dbReference type="EMBL" id="PNS07631.1"/>
    </source>
</evidence>
<name>A0A2K1PXX4_9GAMM</name>
<keyword evidence="3" id="KW-1185">Reference proteome</keyword>
<dbReference type="Proteomes" id="UP000236220">
    <property type="component" value="Unassembled WGS sequence"/>
</dbReference>
<organism evidence="2 3">
    <name type="scientific">Solilutibacter silvestris</name>
    <dbReference type="NCBI Taxonomy" id="1645665"/>
    <lineage>
        <taxon>Bacteria</taxon>
        <taxon>Pseudomonadati</taxon>
        <taxon>Pseudomonadota</taxon>
        <taxon>Gammaproteobacteria</taxon>
        <taxon>Lysobacterales</taxon>
        <taxon>Lysobacteraceae</taxon>
        <taxon>Solilutibacter</taxon>
    </lineage>
</organism>
<dbReference type="RefSeq" id="WP_103075315.1">
    <property type="nucleotide sequence ID" value="NZ_NPZB01000002.1"/>
</dbReference>
<reference evidence="2 3" key="1">
    <citation type="submission" date="2017-08" db="EMBL/GenBank/DDBJ databases">
        <title>Lysobacter sylvestris genome.</title>
        <authorList>
            <person name="Zhang D.-C."/>
            <person name="Albuquerque L."/>
            <person name="Franca L."/>
            <person name="Froufe H.J.C."/>
            <person name="Barroso C."/>
            <person name="Egas C."/>
            <person name="Da Costa M."/>
            <person name="Margesin R."/>
        </authorList>
    </citation>
    <scope>NUCLEOTIDE SEQUENCE [LARGE SCALE GENOMIC DNA]</scope>
    <source>
        <strain evidence="2 3">AM20-91</strain>
    </source>
</reference>
<keyword evidence="1" id="KW-0812">Transmembrane</keyword>
<dbReference type="EMBL" id="NPZB01000002">
    <property type="protein sequence ID" value="PNS07631.1"/>
    <property type="molecule type" value="Genomic_DNA"/>
</dbReference>